<dbReference type="EMBL" id="VSSQ01131329">
    <property type="protein sequence ID" value="MPN58532.1"/>
    <property type="molecule type" value="Genomic_DNA"/>
</dbReference>
<proteinExistence type="predicted"/>
<accession>A0A645J5X9</accession>
<reference evidence="1" key="1">
    <citation type="submission" date="2019-08" db="EMBL/GenBank/DDBJ databases">
        <authorList>
            <person name="Kucharzyk K."/>
            <person name="Murdoch R.W."/>
            <person name="Higgins S."/>
            <person name="Loffler F."/>
        </authorList>
    </citation>
    <scope>NUCLEOTIDE SEQUENCE</scope>
</reference>
<sequence length="138" mass="14827">MVSGFIDGLGDDIDEIFRKVGVADYGRGNGDGLHGVILAVICVRLHCGFHITGHRGVGQHFIGVGVVYAEEFYAGLHDKVDDARHKAAVGADEVHMSVLHHRGGVVPSEGHDLSARGFDIVKRHAIGLKERLDHHPVG</sequence>
<comment type="caution">
    <text evidence="1">The sequence shown here is derived from an EMBL/GenBank/DDBJ whole genome shotgun (WGS) entry which is preliminary data.</text>
</comment>
<dbReference type="AlphaFoldDB" id="A0A645J5X9"/>
<protein>
    <submittedName>
        <fullName evidence="1">Uncharacterized protein</fullName>
    </submittedName>
</protein>
<gene>
    <name evidence="1" type="ORF">SDC9_206237</name>
</gene>
<name>A0A645J5X9_9ZZZZ</name>
<evidence type="ECO:0000313" key="1">
    <source>
        <dbReference type="EMBL" id="MPN58532.1"/>
    </source>
</evidence>
<organism evidence="1">
    <name type="scientific">bioreactor metagenome</name>
    <dbReference type="NCBI Taxonomy" id="1076179"/>
    <lineage>
        <taxon>unclassified sequences</taxon>
        <taxon>metagenomes</taxon>
        <taxon>ecological metagenomes</taxon>
    </lineage>
</organism>